<comment type="caution">
    <text evidence="2">The sequence shown here is derived from an EMBL/GenBank/DDBJ whole genome shotgun (WGS) entry which is preliminary data.</text>
</comment>
<dbReference type="Proteomes" id="UP000652761">
    <property type="component" value="Unassembled WGS sequence"/>
</dbReference>
<keyword evidence="3" id="KW-1185">Reference proteome</keyword>
<dbReference type="AlphaFoldDB" id="A0A843U9Q8"/>
<name>A0A843U9Q8_COLES</name>
<accession>A0A843U9Q8</accession>
<evidence type="ECO:0000313" key="3">
    <source>
        <dbReference type="Proteomes" id="UP000652761"/>
    </source>
</evidence>
<feature type="compositionally biased region" description="Basic and acidic residues" evidence="1">
    <location>
        <begin position="58"/>
        <end position="69"/>
    </location>
</feature>
<protein>
    <submittedName>
        <fullName evidence="2">Uncharacterized protein</fullName>
    </submittedName>
</protein>
<dbReference type="EMBL" id="NMUH01000405">
    <property type="protein sequence ID" value="MQL78544.1"/>
    <property type="molecule type" value="Genomic_DNA"/>
</dbReference>
<sequence length="69" mass="8144">MKNRQENTRELERGRRGKKRKREGEWGRMGRSLGFKPTAPKTRWVVMAIPDGTPKRQSNLEDRKIKHDG</sequence>
<gene>
    <name evidence="2" type="ORF">Taro_010962</name>
</gene>
<organism evidence="2 3">
    <name type="scientific">Colocasia esculenta</name>
    <name type="common">Wild taro</name>
    <name type="synonym">Arum esculentum</name>
    <dbReference type="NCBI Taxonomy" id="4460"/>
    <lineage>
        <taxon>Eukaryota</taxon>
        <taxon>Viridiplantae</taxon>
        <taxon>Streptophyta</taxon>
        <taxon>Embryophyta</taxon>
        <taxon>Tracheophyta</taxon>
        <taxon>Spermatophyta</taxon>
        <taxon>Magnoliopsida</taxon>
        <taxon>Liliopsida</taxon>
        <taxon>Araceae</taxon>
        <taxon>Aroideae</taxon>
        <taxon>Colocasieae</taxon>
        <taxon>Colocasia</taxon>
    </lineage>
</organism>
<proteinExistence type="predicted"/>
<feature type="compositionally biased region" description="Basic and acidic residues" evidence="1">
    <location>
        <begin position="1"/>
        <end position="14"/>
    </location>
</feature>
<reference evidence="2" key="1">
    <citation type="submission" date="2017-07" db="EMBL/GenBank/DDBJ databases">
        <title>Taro Niue Genome Assembly and Annotation.</title>
        <authorList>
            <person name="Atibalentja N."/>
            <person name="Keating K."/>
            <person name="Fields C.J."/>
        </authorList>
    </citation>
    <scope>NUCLEOTIDE SEQUENCE</scope>
    <source>
        <strain evidence="2">Niue_2</strain>
        <tissue evidence="2">Leaf</tissue>
    </source>
</reference>
<feature type="region of interest" description="Disordered" evidence="1">
    <location>
        <begin position="1"/>
        <end position="69"/>
    </location>
</feature>
<evidence type="ECO:0000256" key="1">
    <source>
        <dbReference type="SAM" id="MobiDB-lite"/>
    </source>
</evidence>
<evidence type="ECO:0000313" key="2">
    <source>
        <dbReference type="EMBL" id="MQL78544.1"/>
    </source>
</evidence>